<dbReference type="InterPro" id="IPR007352">
    <property type="entry name" value="DUF420"/>
</dbReference>
<organism evidence="2 3">
    <name type="scientific">Labilithrix luteola</name>
    <dbReference type="NCBI Taxonomy" id="1391654"/>
    <lineage>
        <taxon>Bacteria</taxon>
        <taxon>Pseudomonadati</taxon>
        <taxon>Myxococcota</taxon>
        <taxon>Polyangia</taxon>
        <taxon>Polyangiales</taxon>
        <taxon>Labilitrichaceae</taxon>
        <taxon>Labilithrix</taxon>
    </lineage>
</organism>
<keyword evidence="1" id="KW-1133">Transmembrane helix</keyword>
<dbReference type="Pfam" id="PF04238">
    <property type="entry name" value="DUF420"/>
    <property type="match status" value="1"/>
</dbReference>
<feature type="transmembrane region" description="Helical" evidence="1">
    <location>
        <begin position="106"/>
        <end position="128"/>
    </location>
</feature>
<protein>
    <recommendedName>
        <fullName evidence="4">DUF420 domain-containing protein</fullName>
    </recommendedName>
</protein>
<accession>A0A0K1Q0C2</accession>
<keyword evidence="1" id="KW-0812">Transmembrane</keyword>
<keyword evidence="3" id="KW-1185">Reference proteome</keyword>
<dbReference type="Proteomes" id="UP000064967">
    <property type="component" value="Chromosome"/>
</dbReference>
<gene>
    <name evidence="2" type="ORF">AKJ09_05879</name>
</gene>
<dbReference type="EMBL" id="CP012333">
    <property type="protein sequence ID" value="AKU99215.1"/>
    <property type="molecule type" value="Genomic_DNA"/>
</dbReference>
<dbReference type="PATRIC" id="fig|1391654.3.peg.5966"/>
<dbReference type="STRING" id="1391654.AKJ09_05879"/>
<keyword evidence="1" id="KW-0472">Membrane</keyword>
<evidence type="ECO:0000313" key="2">
    <source>
        <dbReference type="EMBL" id="AKU99215.1"/>
    </source>
</evidence>
<proteinExistence type="predicted"/>
<sequence>MNGVVSVVALAILAYLLLLRRGSGDPSSLAFMPAVNASFNGLAAILLVLAVRAIKNKQVSTHQKLMLGAFASSTFFLVGYLAYHYVHGDTKYPGTGGVRVAYLLMLASHVILSIPVVPLCLAAFYFAFRRRFDTHKKITKFLFPIWLYVSVTGVLVFLMLRSAYG</sequence>
<feature type="transmembrane region" description="Helical" evidence="1">
    <location>
        <begin position="34"/>
        <end position="53"/>
    </location>
</feature>
<evidence type="ECO:0000313" key="3">
    <source>
        <dbReference type="Proteomes" id="UP000064967"/>
    </source>
</evidence>
<name>A0A0K1Q0C2_9BACT</name>
<dbReference type="PANTHER" id="PTHR37692">
    <property type="entry name" value="HYPOTHETICAL MEMBRANE SPANNING PROTEIN"/>
    <property type="match status" value="1"/>
</dbReference>
<dbReference type="AlphaFoldDB" id="A0A0K1Q0C2"/>
<evidence type="ECO:0008006" key="4">
    <source>
        <dbReference type="Google" id="ProtNLM"/>
    </source>
</evidence>
<feature type="transmembrane region" description="Helical" evidence="1">
    <location>
        <begin position="140"/>
        <end position="160"/>
    </location>
</feature>
<dbReference type="KEGG" id="llu:AKJ09_05879"/>
<evidence type="ECO:0000256" key="1">
    <source>
        <dbReference type="SAM" id="Phobius"/>
    </source>
</evidence>
<dbReference type="PANTHER" id="PTHR37692:SF1">
    <property type="entry name" value="DUF420 DOMAIN-CONTAINING PROTEIN"/>
    <property type="match status" value="1"/>
</dbReference>
<reference evidence="2 3" key="1">
    <citation type="submission" date="2015-08" db="EMBL/GenBank/DDBJ databases">
        <authorList>
            <person name="Babu N.S."/>
            <person name="Beckwith C.J."/>
            <person name="Beseler K.G."/>
            <person name="Brison A."/>
            <person name="Carone J.V."/>
            <person name="Caskin T.P."/>
            <person name="Diamond M."/>
            <person name="Durham M.E."/>
            <person name="Foxe J.M."/>
            <person name="Go M."/>
            <person name="Henderson B.A."/>
            <person name="Jones I.B."/>
            <person name="McGettigan J.A."/>
            <person name="Micheletti S.J."/>
            <person name="Nasrallah M.E."/>
            <person name="Ortiz D."/>
            <person name="Piller C.R."/>
            <person name="Privatt S.R."/>
            <person name="Schneider S.L."/>
            <person name="Sharp S."/>
            <person name="Smith T.C."/>
            <person name="Stanton J.D."/>
            <person name="Ullery H.E."/>
            <person name="Wilson R.J."/>
            <person name="Serrano M.G."/>
            <person name="Buck G."/>
            <person name="Lee V."/>
            <person name="Wang Y."/>
            <person name="Carvalho R."/>
            <person name="Voegtly L."/>
            <person name="Shi R."/>
            <person name="Duckworth R."/>
            <person name="Johnson A."/>
            <person name="Loviza R."/>
            <person name="Walstead R."/>
            <person name="Shah Z."/>
            <person name="Kiflezghi M."/>
            <person name="Wade K."/>
            <person name="Ball S.L."/>
            <person name="Bradley K.W."/>
            <person name="Asai D.J."/>
            <person name="Bowman C.A."/>
            <person name="Russell D.A."/>
            <person name="Pope W.H."/>
            <person name="Jacobs-Sera D."/>
            <person name="Hendrix R.W."/>
            <person name="Hatfull G.F."/>
        </authorList>
    </citation>
    <scope>NUCLEOTIDE SEQUENCE [LARGE SCALE GENOMIC DNA]</scope>
    <source>
        <strain evidence="2 3">DSM 27648</strain>
    </source>
</reference>
<feature type="transmembrane region" description="Helical" evidence="1">
    <location>
        <begin position="65"/>
        <end position="86"/>
    </location>
</feature>